<organism evidence="13 14">
    <name type="scientific">Haemaphysalis longicornis</name>
    <name type="common">Bush tick</name>
    <dbReference type="NCBI Taxonomy" id="44386"/>
    <lineage>
        <taxon>Eukaryota</taxon>
        <taxon>Metazoa</taxon>
        <taxon>Ecdysozoa</taxon>
        <taxon>Arthropoda</taxon>
        <taxon>Chelicerata</taxon>
        <taxon>Arachnida</taxon>
        <taxon>Acari</taxon>
        <taxon>Parasitiformes</taxon>
        <taxon>Ixodida</taxon>
        <taxon>Ixodoidea</taxon>
        <taxon>Ixodidae</taxon>
        <taxon>Haemaphysalinae</taxon>
        <taxon>Haemaphysalis</taxon>
    </lineage>
</organism>
<dbReference type="GO" id="GO:0005886">
    <property type="term" value="C:plasma membrane"/>
    <property type="evidence" value="ECO:0007669"/>
    <property type="project" value="UniProtKB-SubCell"/>
</dbReference>
<keyword evidence="8" id="KW-0406">Ion transport</keyword>
<evidence type="ECO:0000256" key="6">
    <source>
        <dbReference type="ARBA" id="ARBA00022989"/>
    </source>
</evidence>
<keyword evidence="9 12" id="KW-0472">Membrane</keyword>
<keyword evidence="3" id="KW-0813">Transport</keyword>
<evidence type="ECO:0000313" key="14">
    <source>
        <dbReference type="Proteomes" id="UP000821853"/>
    </source>
</evidence>
<comment type="subcellular location">
    <subcellularLocation>
        <location evidence="1">Cell membrane</location>
        <topology evidence="1">Multi-pass membrane protein</topology>
    </subcellularLocation>
</comment>
<dbReference type="Gene3D" id="1.20.1730.10">
    <property type="entry name" value="Sodium/glucose cotransporter"/>
    <property type="match status" value="1"/>
</dbReference>
<evidence type="ECO:0000256" key="3">
    <source>
        <dbReference type="ARBA" id="ARBA00022448"/>
    </source>
</evidence>
<dbReference type="OMA" id="VAEYAIF"/>
<evidence type="ECO:0000256" key="4">
    <source>
        <dbReference type="ARBA" id="ARBA00022475"/>
    </source>
</evidence>
<dbReference type="GO" id="GO:0006814">
    <property type="term" value="P:sodium ion transport"/>
    <property type="evidence" value="ECO:0007669"/>
    <property type="project" value="UniProtKB-KW"/>
</dbReference>
<evidence type="ECO:0000256" key="7">
    <source>
        <dbReference type="ARBA" id="ARBA00023053"/>
    </source>
</evidence>
<evidence type="ECO:0000256" key="12">
    <source>
        <dbReference type="SAM" id="Phobius"/>
    </source>
</evidence>
<dbReference type="PANTHER" id="PTHR42985:SF40">
    <property type="entry name" value="LD47995P-RELATED"/>
    <property type="match status" value="1"/>
</dbReference>
<keyword evidence="4" id="KW-1003">Cell membrane</keyword>
<dbReference type="AlphaFoldDB" id="A0A9J6H4K6"/>
<feature type="transmembrane region" description="Helical" evidence="12">
    <location>
        <begin position="6"/>
        <end position="26"/>
    </location>
</feature>
<keyword evidence="7" id="KW-0915">Sodium</keyword>
<dbReference type="PANTHER" id="PTHR42985">
    <property type="entry name" value="SODIUM-COUPLED MONOCARBOXYLATE TRANSPORTER"/>
    <property type="match status" value="1"/>
</dbReference>
<accession>A0A9J6H4K6</accession>
<comment type="similarity">
    <text evidence="2 11">Belongs to the sodium:solute symporter (SSF) (TC 2.A.21) family.</text>
</comment>
<reference evidence="13 14" key="1">
    <citation type="journal article" date="2020" name="Cell">
        <title>Large-Scale Comparative Analyses of Tick Genomes Elucidate Their Genetic Diversity and Vector Capacities.</title>
        <authorList>
            <consortium name="Tick Genome and Microbiome Consortium (TIGMIC)"/>
            <person name="Jia N."/>
            <person name="Wang J."/>
            <person name="Shi W."/>
            <person name="Du L."/>
            <person name="Sun Y."/>
            <person name="Zhan W."/>
            <person name="Jiang J.F."/>
            <person name="Wang Q."/>
            <person name="Zhang B."/>
            <person name="Ji P."/>
            <person name="Bell-Sakyi L."/>
            <person name="Cui X.M."/>
            <person name="Yuan T.T."/>
            <person name="Jiang B.G."/>
            <person name="Yang W.F."/>
            <person name="Lam T.T."/>
            <person name="Chang Q.C."/>
            <person name="Ding S.J."/>
            <person name="Wang X.J."/>
            <person name="Zhu J.G."/>
            <person name="Ruan X.D."/>
            <person name="Zhao L."/>
            <person name="Wei J.T."/>
            <person name="Ye R.Z."/>
            <person name="Que T.C."/>
            <person name="Du C.H."/>
            <person name="Zhou Y.H."/>
            <person name="Cheng J.X."/>
            <person name="Dai P.F."/>
            <person name="Guo W.B."/>
            <person name="Han X.H."/>
            <person name="Huang E.J."/>
            <person name="Li L.F."/>
            <person name="Wei W."/>
            <person name="Gao Y.C."/>
            <person name="Liu J.Z."/>
            <person name="Shao H.Z."/>
            <person name="Wang X."/>
            <person name="Wang C.C."/>
            <person name="Yang T.C."/>
            <person name="Huo Q.B."/>
            <person name="Li W."/>
            <person name="Chen H.Y."/>
            <person name="Chen S.E."/>
            <person name="Zhou L.G."/>
            <person name="Ni X.B."/>
            <person name="Tian J.H."/>
            <person name="Sheng Y."/>
            <person name="Liu T."/>
            <person name="Pan Y.S."/>
            <person name="Xia L.Y."/>
            <person name="Li J."/>
            <person name="Zhao F."/>
            <person name="Cao W.C."/>
        </authorList>
    </citation>
    <scope>NUCLEOTIDE SEQUENCE [LARGE SCALE GENOMIC DNA]</scope>
    <source>
        <strain evidence="13">HaeL-2018</strain>
    </source>
</reference>
<dbReference type="OrthoDB" id="6508424at2759"/>
<dbReference type="PROSITE" id="PS50283">
    <property type="entry name" value="NA_SOLUT_SYMP_3"/>
    <property type="match status" value="1"/>
</dbReference>
<proteinExistence type="inferred from homology"/>
<evidence type="ECO:0000256" key="11">
    <source>
        <dbReference type="RuleBase" id="RU362091"/>
    </source>
</evidence>
<name>A0A9J6H4K6_HAELO</name>
<keyword evidence="14" id="KW-1185">Reference proteome</keyword>
<evidence type="ECO:0000256" key="2">
    <source>
        <dbReference type="ARBA" id="ARBA00006434"/>
    </source>
</evidence>
<keyword evidence="10" id="KW-0739">Sodium transport</keyword>
<dbReference type="InterPro" id="IPR038377">
    <property type="entry name" value="Na/Glc_symporter_sf"/>
</dbReference>
<keyword evidence="5 12" id="KW-0812">Transmembrane</keyword>
<dbReference type="InterPro" id="IPR051163">
    <property type="entry name" value="Sodium:Solute_Symporter_SSF"/>
</dbReference>
<dbReference type="GO" id="GO:0015293">
    <property type="term" value="F:symporter activity"/>
    <property type="evidence" value="ECO:0007669"/>
    <property type="project" value="TreeGrafter"/>
</dbReference>
<evidence type="ECO:0000256" key="10">
    <source>
        <dbReference type="ARBA" id="ARBA00023201"/>
    </source>
</evidence>
<evidence type="ECO:0000256" key="1">
    <source>
        <dbReference type="ARBA" id="ARBA00004651"/>
    </source>
</evidence>
<comment type="caution">
    <text evidence="13">The sequence shown here is derived from an EMBL/GenBank/DDBJ whole genome shotgun (WGS) entry which is preliminary data.</text>
</comment>
<dbReference type="InterPro" id="IPR001734">
    <property type="entry name" value="Na/solute_symporter"/>
</dbReference>
<dbReference type="Pfam" id="PF00474">
    <property type="entry name" value="SSF"/>
    <property type="match status" value="1"/>
</dbReference>
<dbReference type="EMBL" id="JABSTR010000011">
    <property type="protein sequence ID" value="KAH9381580.1"/>
    <property type="molecule type" value="Genomic_DNA"/>
</dbReference>
<protein>
    <recommendedName>
        <fullName evidence="15">Sodium-dependent multivitamin transporter</fullName>
    </recommendedName>
</protein>
<evidence type="ECO:0008006" key="15">
    <source>
        <dbReference type="Google" id="ProtNLM"/>
    </source>
</evidence>
<feature type="transmembrane region" description="Helical" evidence="12">
    <location>
        <begin position="81"/>
        <end position="104"/>
    </location>
</feature>
<gene>
    <name evidence="13" type="ORF">HPB48_019050</name>
</gene>
<evidence type="ECO:0000256" key="9">
    <source>
        <dbReference type="ARBA" id="ARBA00023136"/>
    </source>
</evidence>
<feature type="transmembrane region" description="Helical" evidence="12">
    <location>
        <begin position="47"/>
        <end position="75"/>
    </location>
</feature>
<dbReference type="VEuPathDB" id="VectorBase:HLOH_065398"/>
<keyword evidence="6 12" id="KW-1133">Transmembrane helix</keyword>
<evidence type="ECO:0000256" key="8">
    <source>
        <dbReference type="ARBA" id="ARBA00023065"/>
    </source>
</evidence>
<evidence type="ECO:0000256" key="5">
    <source>
        <dbReference type="ARBA" id="ARBA00022692"/>
    </source>
</evidence>
<sequence>MAQVAEYAIFGCLMALNMGLGLYFSLRRKARTAHTTAEVFLGSRALRAIPLGASVVASLVSSAGLVGFTGHFYAYGFHLNWHALTSLAVVPFVCHLFLPVLYGLRITSLFEVSNCDIFFYYLYFV</sequence>
<evidence type="ECO:0000313" key="13">
    <source>
        <dbReference type="EMBL" id="KAH9381580.1"/>
    </source>
</evidence>
<dbReference type="Proteomes" id="UP000821853">
    <property type="component" value="Chromosome 9"/>
</dbReference>